<keyword evidence="1" id="KW-0812">Transmembrane</keyword>
<sequence>MEIIGYIGYAALVILAIIWAVGVRTQLGAGVHTVLGSLYFVVGAVGIPLLGIDMLHTLWVILVGFLFAGIIAPVLMGMPGLSWILGLVAGMYSGAVRVGISRQEIEKAQADSVCETVNDYMDKQE</sequence>
<proteinExistence type="predicted"/>
<comment type="caution">
    <text evidence="2">The sequence shown here is derived from an EMBL/GenBank/DDBJ whole genome shotgun (WGS) entry which is preliminary data.</text>
</comment>
<reference evidence="2 3" key="1">
    <citation type="submission" date="2016-11" db="EMBL/GenBank/DDBJ databases">
        <title>Mixed transmission modes and dynamic genome evolution in an obligate animal-bacterial symbiosis.</title>
        <authorList>
            <person name="Russell S.L."/>
            <person name="Corbett-Detig R.B."/>
            <person name="Cavanaugh C.M."/>
        </authorList>
    </citation>
    <scope>NUCLEOTIDE SEQUENCE [LARGE SCALE GENOMIC DNA]</scope>
    <source>
        <strain evidence="2">Sp-SM6</strain>
    </source>
</reference>
<evidence type="ECO:0000313" key="3">
    <source>
        <dbReference type="Proteomes" id="UP000190198"/>
    </source>
</evidence>
<dbReference type="AlphaFoldDB" id="A0A1T2LC78"/>
<gene>
    <name evidence="2" type="ORF">BOW52_01860</name>
</gene>
<dbReference type="Proteomes" id="UP000190198">
    <property type="component" value="Unassembled WGS sequence"/>
</dbReference>
<keyword evidence="3" id="KW-1185">Reference proteome</keyword>
<accession>A0A1T2LC78</accession>
<dbReference type="RefSeq" id="WP_078476170.1">
    <property type="nucleotide sequence ID" value="NZ_MPRK01000017.1"/>
</dbReference>
<protein>
    <submittedName>
        <fullName evidence="2">Uncharacterized protein</fullName>
    </submittedName>
</protein>
<organism evidence="2 3">
    <name type="scientific">Solemya elarraichensis gill symbiont</name>
    <dbReference type="NCBI Taxonomy" id="1918949"/>
    <lineage>
        <taxon>Bacteria</taxon>
        <taxon>Pseudomonadati</taxon>
        <taxon>Pseudomonadota</taxon>
        <taxon>Gammaproteobacteria</taxon>
        <taxon>sulfur-oxidizing symbionts</taxon>
    </lineage>
</organism>
<dbReference type="EMBL" id="MPRK01000017">
    <property type="protein sequence ID" value="OOZ42703.1"/>
    <property type="molecule type" value="Genomic_DNA"/>
</dbReference>
<evidence type="ECO:0000313" key="2">
    <source>
        <dbReference type="EMBL" id="OOZ42703.1"/>
    </source>
</evidence>
<evidence type="ECO:0000256" key="1">
    <source>
        <dbReference type="SAM" id="Phobius"/>
    </source>
</evidence>
<keyword evidence="1" id="KW-0472">Membrane</keyword>
<feature type="transmembrane region" description="Helical" evidence="1">
    <location>
        <begin position="81"/>
        <end position="100"/>
    </location>
</feature>
<keyword evidence="1" id="KW-1133">Transmembrane helix</keyword>
<name>A0A1T2LC78_9GAMM</name>
<feature type="transmembrane region" description="Helical" evidence="1">
    <location>
        <begin position="7"/>
        <end position="23"/>
    </location>
</feature>
<feature type="transmembrane region" description="Helical" evidence="1">
    <location>
        <begin position="57"/>
        <end position="75"/>
    </location>
</feature>
<feature type="transmembrane region" description="Helical" evidence="1">
    <location>
        <begin position="29"/>
        <end position="50"/>
    </location>
</feature>